<dbReference type="AlphaFoldDB" id="A0AAD4DK33"/>
<evidence type="ECO:0000313" key="2">
    <source>
        <dbReference type="Proteomes" id="UP001194580"/>
    </source>
</evidence>
<gene>
    <name evidence="1" type="ORF">BGZ95_010952</name>
</gene>
<accession>A0AAD4DK33</accession>
<name>A0AAD4DK33_9FUNG</name>
<dbReference type="Proteomes" id="UP001194580">
    <property type="component" value="Unassembled WGS sequence"/>
</dbReference>
<reference evidence="1" key="1">
    <citation type="journal article" date="2020" name="Fungal Divers.">
        <title>Resolving the Mortierellaceae phylogeny through synthesis of multi-gene phylogenetics and phylogenomics.</title>
        <authorList>
            <person name="Vandepol N."/>
            <person name="Liber J."/>
            <person name="Desiro A."/>
            <person name="Na H."/>
            <person name="Kennedy M."/>
            <person name="Barry K."/>
            <person name="Grigoriev I.V."/>
            <person name="Miller A.N."/>
            <person name="O'Donnell K."/>
            <person name="Stajich J.E."/>
            <person name="Bonito G."/>
        </authorList>
    </citation>
    <scope>NUCLEOTIDE SEQUENCE</scope>
    <source>
        <strain evidence="1">NRRL 28262</strain>
    </source>
</reference>
<proteinExistence type="predicted"/>
<organism evidence="1 2">
    <name type="scientific">Linnemannia exigua</name>
    <dbReference type="NCBI Taxonomy" id="604196"/>
    <lineage>
        <taxon>Eukaryota</taxon>
        <taxon>Fungi</taxon>
        <taxon>Fungi incertae sedis</taxon>
        <taxon>Mucoromycota</taxon>
        <taxon>Mortierellomycotina</taxon>
        <taxon>Mortierellomycetes</taxon>
        <taxon>Mortierellales</taxon>
        <taxon>Mortierellaceae</taxon>
        <taxon>Linnemannia</taxon>
    </lineage>
</organism>
<sequence length="86" mass="9503">MRVIGYIAPLVSKNNAWTTVFDVGAKRFRLKTNNIESDAPYSRDAAKSIVTQSVVVQNGVAVIPTNVCYYWDNGAYVVDVYQITGV</sequence>
<protein>
    <submittedName>
        <fullName evidence="1">Uncharacterized protein</fullName>
    </submittedName>
</protein>
<keyword evidence="2" id="KW-1185">Reference proteome</keyword>
<comment type="caution">
    <text evidence="1">The sequence shown here is derived from an EMBL/GenBank/DDBJ whole genome shotgun (WGS) entry which is preliminary data.</text>
</comment>
<dbReference type="EMBL" id="JAAAIL010000078">
    <property type="protein sequence ID" value="KAG0280198.1"/>
    <property type="molecule type" value="Genomic_DNA"/>
</dbReference>
<evidence type="ECO:0000313" key="1">
    <source>
        <dbReference type="EMBL" id="KAG0280198.1"/>
    </source>
</evidence>